<dbReference type="SMART" id="SM00220">
    <property type="entry name" value="S_TKc"/>
    <property type="match status" value="1"/>
</dbReference>
<evidence type="ECO:0000259" key="4">
    <source>
        <dbReference type="PROSITE" id="PS50011"/>
    </source>
</evidence>
<dbReference type="Gene3D" id="1.10.510.10">
    <property type="entry name" value="Transferase(Phosphotransferase) domain 1"/>
    <property type="match status" value="1"/>
</dbReference>
<name>A0A859CXU6_9GAMM</name>
<keyword evidence="5" id="KW-0723">Serine/threonine-protein kinase</keyword>
<evidence type="ECO:0000313" key="6">
    <source>
        <dbReference type="Proteomes" id="UP000509371"/>
    </source>
</evidence>
<dbReference type="PANTHER" id="PTHR48051:SF1">
    <property type="entry name" value="RAS SUPPRESSOR PROTEIN 1"/>
    <property type="match status" value="1"/>
</dbReference>
<dbReference type="GO" id="GO:0005524">
    <property type="term" value="F:ATP binding"/>
    <property type="evidence" value="ECO:0007669"/>
    <property type="project" value="UniProtKB-UniRule"/>
</dbReference>
<evidence type="ECO:0000256" key="2">
    <source>
        <dbReference type="ARBA" id="ARBA00022737"/>
    </source>
</evidence>
<reference evidence="5 6" key="1">
    <citation type="submission" date="2020-06" db="EMBL/GenBank/DDBJ databases">
        <authorList>
            <person name="Voronona O.L."/>
            <person name="Aksenova E.I."/>
            <person name="Kunda M.S."/>
            <person name="Semenov A.N."/>
            <person name="Ryzhova N."/>
        </authorList>
    </citation>
    <scope>NUCLEOTIDE SEQUENCE [LARGE SCALE GENOMIC DNA]</scope>
    <source>
        <strain evidence="5 6">MPKMM3633</strain>
    </source>
</reference>
<evidence type="ECO:0000256" key="1">
    <source>
        <dbReference type="ARBA" id="ARBA00022614"/>
    </source>
</evidence>
<keyword evidence="5" id="KW-0418">Kinase</keyword>
<dbReference type="SMART" id="SM00369">
    <property type="entry name" value="LRR_TYP"/>
    <property type="match status" value="5"/>
</dbReference>
<dbReference type="InterPro" id="IPR001245">
    <property type="entry name" value="Ser-Thr/Tyr_kinase_cat_dom"/>
</dbReference>
<dbReference type="GO" id="GO:0005737">
    <property type="term" value="C:cytoplasm"/>
    <property type="evidence" value="ECO:0007669"/>
    <property type="project" value="TreeGrafter"/>
</dbReference>
<keyword evidence="1" id="KW-0433">Leucine-rich repeat</keyword>
<dbReference type="InterPro" id="IPR011009">
    <property type="entry name" value="Kinase-like_dom_sf"/>
</dbReference>
<keyword evidence="5" id="KW-0808">Transferase</keyword>
<keyword evidence="2" id="KW-0677">Repeat</keyword>
<dbReference type="InterPro" id="IPR001611">
    <property type="entry name" value="Leu-rich_rpt"/>
</dbReference>
<dbReference type="EMBL" id="CP054301">
    <property type="protein sequence ID" value="QKK81407.1"/>
    <property type="molecule type" value="Genomic_DNA"/>
</dbReference>
<dbReference type="PROSITE" id="PS00107">
    <property type="entry name" value="PROTEIN_KINASE_ATP"/>
    <property type="match status" value="1"/>
</dbReference>
<dbReference type="PROSITE" id="PS51450">
    <property type="entry name" value="LRR"/>
    <property type="match status" value="1"/>
</dbReference>
<dbReference type="PANTHER" id="PTHR48051">
    <property type="match status" value="1"/>
</dbReference>
<dbReference type="Gene3D" id="3.80.10.10">
    <property type="entry name" value="Ribonuclease Inhibitor"/>
    <property type="match status" value="2"/>
</dbReference>
<dbReference type="PROSITE" id="PS50011">
    <property type="entry name" value="PROTEIN_KINASE_DOM"/>
    <property type="match status" value="1"/>
</dbReference>
<keyword evidence="3" id="KW-0067">ATP-binding</keyword>
<dbReference type="SMART" id="SM00364">
    <property type="entry name" value="LRR_BAC"/>
    <property type="match status" value="5"/>
</dbReference>
<dbReference type="SUPFAM" id="SSF52058">
    <property type="entry name" value="L domain-like"/>
    <property type="match status" value="1"/>
</dbReference>
<evidence type="ECO:0000256" key="3">
    <source>
        <dbReference type="PROSITE-ProRule" id="PRU10141"/>
    </source>
</evidence>
<dbReference type="KEGG" id="mpri:MP3633_2680"/>
<feature type="binding site" evidence="3">
    <location>
        <position position="240"/>
    </location>
    <ligand>
        <name>ATP</name>
        <dbReference type="ChEBI" id="CHEBI:30616"/>
    </ligand>
</feature>
<accession>A0A859CXU6</accession>
<proteinExistence type="predicted"/>
<gene>
    <name evidence="5" type="ORF">MP3633_2680</name>
</gene>
<keyword evidence="3" id="KW-0547">Nucleotide-binding</keyword>
<dbReference type="InterPro" id="IPR032675">
    <property type="entry name" value="LRR_dom_sf"/>
</dbReference>
<feature type="domain" description="Protein kinase" evidence="4">
    <location>
        <begin position="207"/>
        <end position="423"/>
    </location>
</feature>
<organism evidence="5 6">
    <name type="scientific">Marinomonas primoryensis</name>
    <dbReference type="NCBI Taxonomy" id="178399"/>
    <lineage>
        <taxon>Bacteria</taxon>
        <taxon>Pseudomonadati</taxon>
        <taxon>Pseudomonadota</taxon>
        <taxon>Gammaproteobacteria</taxon>
        <taxon>Oceanospirillales</taxon>
        <taxon>Oceanospirillaceae</taxon>
        <taxon>Marinomonas</taxon>
    </lineage>
</organism>
<dbReference type="AlphaFoldDB" id="A0A859CXU6"/>
<sequence>MSPILHTLAQLNRGELKGVVRLQLSENLTTFPEAIFDLADSLEILDLSNNKLSVLPDDLSRLKKLRILFCSNNRFTELPEVLGGCQQLEMIGFKSNQVIRVSSAALPSRTRWLILTDNRIEQLPEDIGRLERIQKLALAGNRLTSLPDSIKNCHKLELIRLSANRLYAFPDVLLSLPRLAWLAFSGNPFCVERDSHDEFKTVQFGDLALHQVLGQGASGVISLATWQRNTFDFPDTVAVKVFKGEVTSDGYPEDELDACLAVGSHDNLVKPLAKVVDQDCSALVMELIPSHYTNLGQPPSLVSCTRDTFLAGLQFSLEKIAYIVEQVDRLVLHFCDKKVSHGDFYAHNILISEEGHVLFGDFGAASKYGHLSMDQQQGIEQIERRALGFFIDDMLSLCTEEDKANELYPSLKSRCLSSITLKQ</sequence>
<dbReference type="InterPro" id="IPR000719">
    <property type="entry name" value="Prot_kinase_dom"/>
</dbReference>
<dbReference type="InterPro" id="IPR050216">
    <property type="entry name" value="LRR_domain-containing"/>
</dbReference>
<dbReference type="Proteomes" id="UP000509371">
    <property type="component" value="Chromosome"/>
</dbReference>
<dbReference type="Pfam" id="PF07714">
    <property type="entry name" value="PK_Tyr_Ser-Thr"/>
    <property type="match status" value="1"/>
</dbReference>
<protein>
    <submittedName>
        <fullName evidence="5">Serine/threonine protein kinase</fullName>
    </submittedName>
</protein>
<dbReference type="Gene3D" id="3.30.200.20">
    <property type="entry name" value="Phosphorylase Kinase, domain 1"/>
    <property type="match status" value="1"/>
</dbReference>
<dbReference type="InterPro" id="IPR017441">
    <property type="entry name" value="Protein_kinase_ATP_BS"/>
</dbReference>
<dbReference type="SUPFAM" id="SSF56112">
    <property type="entry name" value="Protein kinase-like (PK-like)"/>
    <property type="match status" value="1"/>
</dbReference>
<dbReference type="GO" id="GO:0004674">
    <property type="term" value="F:protein serine/threonine kinase activity"/>
    <property type="evidence" value="ECO:0007669"/>
    <property type="project" value="UniProtKB-KW"/>
</dbReference>
<dbReference type="InterPro" id="IPR003591">
    <property type="entry name" value="Leu-rich_rpt_typical-subtyp"/>
</dbReference>
<evidence type="ECO:0000313" key="5">
    <source>
        <dbReference type="EMBL" id="QKK81407.1"/>
    </source>
</evidence>
<dbReference type="Pfam" id="PF13855">
    <property type="entry name" value="LRR_8"/>
    <property type="match status" value="2"/>
</dbReference>